<evidence type="ECO:0000256" key="4">
    <source>
        <dbReference type="ARBA" id="ARBA00022777"/>
    </source>
</evidence>
<evidence type="ECO:0000313" key="9">
    <source>
        <dbReference type="Proteomes" id="UP000076717"/>
    </source>
</evidence>
<dbReference type="Gene3D" id="3.30.565.10">
    <property type="entry name" value="Histidine kinase-like ATPase, C-terminal domain"/>
    <property type="match status" value="1"/>
</dbReference>
<gene>
    <name evidence="7" type="ORF">ACH61_03020</name>
    <name evidence="8" type="ORF">GSU10_14110</name>
</gene>
<dbReference type="SUPFAM" id="SSF55874">
    <property type="entry name" value="ATPase domain of HSP90 chaperone/DNA topoisomerase II/histidine kinase"/>
    <property type="match status" value="1"/>
</dbReference>
<dbReference type="OrthoDB" id="3573097at2"/>
<keyword evidence="6" id="KW-0812">Transmembrane</keyword>
<dbReference type="AlphaFoldDB" id="A0A166H3T8"/>
<dbReference type="InterPro" id="IPR036890">
    <property type="entry name" value="HATPase_C_sf"/>
</dbReference>
<evidence type="ECO:0000256" key="5">
    <source>
        <dbReference type="ARBA" id="ARBA00023012"/>
    </source>
</evidence>
<keyword evidence="6" id="KW-0472">Membrane</keyword>
<reference evidence="10" key="2">
    <citation type="submission" date="2019-12" db="EMBL/GenBank/DDBJ databases">
        <title>Complete and draft genome sequences of new strains and members of some known species of the genus Rathayibacter isolated from plants.</title>
        <authorList>
            <person name="Tarlachkov S.V."/>
            <person name="Starodumova I.P."/>
            <person name="Dorofeeva L.V."/>
            <person name="Prisyazhnaya N.V."/>
            <person name="Leyn S."/>
            <person name="Zlamal J."/>
            <person name="Elan M."/>
            <person name="Osterman A.L."/>
            <person name="Nadler S."/>
            <person name="Subbotin S.A."/>
            <person name="Evtushenko L.I."/>
        </authorList>
    </citation>
    <scope>NUCLEOTIDE SEQUENCE [LARGE SCALE GENOMIC DNA]</scope>
    <source>
        <strain evidence="10">VKM Ac-2761</strain>
    </source>
</reference>
<feature type="transmembrane region" description="Helical" evidence="6">
    <location>
        <begin position="89"/>
        <end position="112"/>
    </location>
</feature>
<dbReference type="InterPro" id="IPR050482">
    <property type="entry name" value="Sensor_HK_TwoCompSys"/>
</dbReference>
<dbReference type="Proteomes" id="UP000076717">
    <property type="component" value="Unassembled WGS sequence"/>
</dbReference>
<keyword evidence="3" id="KW-0808">Transferase</keyword>
<evidence type="ECO:0000256" key="1">
    <source>
        <dbReference type="ARBA" id="ARBA00000085"/>
    </source>
</evidence>
<proteinExistence type="predicted"/>
<protein>
    <recommendedName>
        <fullName evidence="2">histidine kinase</fullName>
        <ecNumber evidence="2">2.7.13.3</ecNumber>
    </recommendedName>
</protein>
<dbReference type="EMBL" id="LIIN01000181">
    <property type="protein sequence ID" value="KZX19884.1"/>
    <property type="molecule type" value="Genomic_DNA"/>
</dbReference>
<reference evidence="7 9" key="1">
    <citation type="submission" date="2015-08" db="EMBL/GenBank/DDBJ databases">
        <title>Draft Genome Sequence of Rathayibacter sp. Strain VKM Ac-2596 Isolated from Leaf Gall Induced by Plant-Parasitic Nematodes.</title>
        <authorList>
            <person name="Vasilenko O.V."/>
            <person name="Starodumova I.P."/>
            <person name="Tarlachkov S.V."/>
            <person name="Dorofeeva L.V."/>
            <person name="Evtushenko L.I."/>
        </authorList>
    </citation>
    <scope>NUCLEOTIDE SEQUENCE [LARGE SCALE GENOMIC DNA]</scope>
    <source>
        <strain evidence="7 9">VKM Ac-2596</strain>
    </source>
</reference>
<keyword evidence="5" id="KW-0902">Two-component regulatory system</keyword>
<dbReference type="EC" id="2.7.13.3" evidence="2"/>
<dbReference type="PANTHER" id="PTHR24421:SF10">
    <property type="entry name" value="NITRATE_NITRITE SENSOR PROTEIN NARQ"/>
    <property type="match status" value="1"/>
</dbReference>
<feature type="transmembrane region" description="Helical" evidence="6">
    <location>
        <begin position="124"/>
        <end position="145"/>
    </location>
</feature>
<dbReference type="RefSeq" id="WP_068213348.1">
    <property type="nucleotide sequence ID" value="NZ_CP047186.1"/>
</dbReference>
<evidence type="ECO:0000256" key="2">
    <source>
        <dbReference type="ARBA" id="ARBA00012438"/>
    </source>
</evidence>
<dbReference type="GO" id="GO:0000160">
    <property type="term" value="P:phosphorelay signal transduction system"/>
    <property type="evidence" value="ECO:0007669"/>
    <property type="project" value="UniProtKB-KW"/>
</dbReference>
<keyword evidence="4 7" id="KW-0418">Kinase</keyword>
<evidence type="ECO:0000256" key="3">
    <source>
        <dbReference type="ARBA" id="ARBA00022679"/>
    </source>
</evidence>
<organism evidence="7 9">
    <name type="scientific">Rathayibacter tanaceti</name>
    <dbReference type="NCBI Taxonomy" id="1671680"/>
    <lineage>
        <taxon>Bacteria</taxon>
        <taxon>Bacillati</taxon>
        <taxon>Actinomycetota</taxon>
        <taxon>Actinomycetes</taxon>
        <taxon>Micrococcales</taxon>
        <taxon>Microbacteriaceae</taxon>
        <taxon>Rathayibacter</taxon>
    </lineage>
</organism>
<accession>A0A166H3T8</accession>
<evidence type="ECO:0000256" key="6">
    <source>
        <dbReference type="SAM" id="Phobius"/>
    </source>
</evidence>
<sequence>MSATSADERQDNRIVLGAMALLGGVLSLLAALQSVFALGILSQTLRGVVAGPMLDVTVRVLVNVTSIGVAIAVVAVLRPERLSGRPRAIRTVLIAAAVGVVRCSLQVLGGVYPPGALDALVVELAVGAMVVVLICSYGYLLVRAARRVRDTERQRARASVQAVEAVQALQQEELRVRREVAQNLHGRLQNTLVVLAAELAAVADASAPGTADRLASIVARLDRLREEEVRAAGHALYPVDIEHGLVAAVRDLVARLPPEIAVDLDLGGVRALEAEGCEPPLEQRVLLARLMEEGVTNALKHGAARSLRLHGAIDVGTVVLTLDDDGSGLGGPPTRSGLERLHRQLSVYGGSLELSASPALSGARLLVRLPLCDGAREAVGRLRLRVPPQAG</sequence>
<evidence type="ECO:0000313" key="7">
    <source>
        <dbReference type="EMBL" id="KZX19884.1"/>
    </source>
</evidence>
<dbReference type="PANTHER" id="PTHR24421">
    <property type="entry name" value="NITRATE/NITRITE SENSOR PROTEIN NARX-RELATED"/>
    <property type="match status" value="1"/>
</dbReference>
<keyword evidence="6" id="KW-1133">Transmembrane helix</keyword>
<dbReference type="Proteomes" id="UP000465031">
    <property type="component" value="Chromosome"/>
</dbReference>
<reference evidence="8" key="3">
    <citation type="submission" date="2019-12" db="EMBL/GenBank/DDBJ databases">
        <title>Complete and Draft Genome Sequences of New Strains and Members of Some Known Species of the Genus Rathayibacter isolated from Plants.</title>
        <authorList>
            <person name="Tarlachkov S.V."/>
            <person name="Starodumova I.P."/>
            <person name="Dorofeeva L.V."/>
            <person name="Prisyazhnaya N.V."/>
            <person name="Leyn S.A."/>
            <person name="Zlamal J.E."/>
            <person name="Elane M.L."/>
            <person name="Osterman A.L."/>
            <person name="Nadler S.A."/>
            <person name="Subbotin S.A."/>
            <person name="Evtushenko L.I."/>
        </authorList>
    </citation>
    <scope>NUCLEOTIDE SEQUENCE</scope>
    <source>
        <strain evidence="8">VKM Ac-2761</strain>
    </source>
</reference>
<dbReference type="GO" id="GO:0004673">
    <property type="term" value="F:protein histidine kinase activity"/>
    <property type="evidence" value="ECO:0007669"/>
    <property type="project" value="UniProtKB-EC"/>
</dbReference>
<feature type="transmembrane region" description="Helical" evidence="6">
    <location>
        <begin position="56"/>
        <end position="77"/>
    </location>
</feature>
<keyword evidence="9" id="KW-1185">Reference proteome</keyword>
<feature type="transmembrane region" description="Helical" evidence="6">
    <location>
        <begin position="14"/>
        <end position="36"/>
    </location>
</feature>
<dbReference type="EMBL" id="CP047186">
    <property type="protein sequence ID" value="QHC56648.1"/>
    <property type="molecule type" value="Genomic_DNA"/>
</dbReference>
<comment type="catalytic activity">
    <reaction evidence="1">
        <text>ATP + protein L-histidine = ADP + protein N-phospho-L-histidine.</text>
        <dbReference type="EC" id="2.7.13.3"/>
    </reaction>
</comment>
<dbReference type="KEGG" id="rte:GSU10_14110"/>
<evidence type="ECO:0000313" key="10">
    <source>
        <dbReference type="Proteomes" id="UP000465031"/>
    </source>
</evidence>
<dbReference type="PATRIC" id="fig|1671680.3.peg.3259"/>
<name>A0A166H3T8_9MICO</name>
<evidence type="ECO:0000313" key="8">
    <source>
        <dbReference type="EMBL" id="QHC56648.1"/>
    </source>
</evidence>